<reference evidence="2 3" key="1">
    <citation type="journal article" date="2018" name="Biotechnol. Biofuels">
        <title>Integrative visual omics of the white-rot fungus Polyporus brumalis exposes the biotechnological potential of its oxidative enzymes for delignifying raw plant biomass.</title>
        <authorList>
            <person name="Miyauchi S."/>
            <person name="Rancon A."/>
            <person name="Drula E."/>
            <person name="Hage H."/>
            <person name="Chaduli D."/>
            <person name="Favel A."/>
            <person name="Grisel S."/>
            <person name="Henrissat B."/>
            <person name="Herpoel-Gimbert I."/>
            <person name="Ruiz-Duenas F.J."/>
            <person name="Chevret D."/>
            <person name="Hainaut M."/>
            <person name="Lin J."/>
            <person name="Wang M."/>
            <person name="Pangilinan J."/>
            <person name="Lipzen A."/>
            <person name="Lesage-Meessen L."/>
            <person name="Navarro D."/>
            <person name="Riley R."/>
            <person name="Grigoriev I.V."/>
            <person name="Zhou S."/>
            <person name="Raouche S."/>
            <person name="Rosso M.N."/>
        </authorList>
    </citation>
    <scope>NUCLEOTIDE SEQUENCE [LARGE SCALE GENOMIC DNA]</scope>
    <source>
        <strain evidence="2 3">BRFM 1820</strain>
    </source>
</reference>
<organism evidence="2 3">
    <name type="scientific">Lentinus brumalis</name>
    <dbReference type="NCBI Taxonomy" id="2498619"/>
    <lineage>
        <taxon>Eukaryota</taxon>
        <taxon>Fungi</taxon>
        <taxon>Dikarya</taxon>
        <taxon>Basidiomycota</taxon>
        <taxon>Agaricomycotina</taxon>
        <taxon>Agaricomycetes</taxon>
        <taxon>Polyporales</taxon>
        <taxon>Polyporaceae</taxon>
        <taxon>Lentinus</taxon>
    </lineage>
</organism>
<sequence>MNDVALPPDIESDPRVKALTWKYIPDVKTCQAILQPCPLGAGHTVALNLASKNGANVILVIQKCKGLAETGEKCAGHGQLLSLQLSAHAQAAFLTELAVQTPPVHPEPGFAAWCLKRAIGLNDVVRAEQQGAAPDKVIVVYVYHTAGADPRRVEVNVVALEHGALFNSRHPLVLKALGLEMHLQPPSLPVDMYDFLLDEWIPLPRGDMRLRPGEGLILKRQHVEVARNLHQYVESTLPMCMREGSGKLPRFFARRAEVERRGWPRRSSGWTAGVDSHIDDEVEEEEDSDCEIVS</sequence>
<dbReference type="Proteomes" id="UP000256964">
    <property type="component" value="Unassembled WGS sequence"/>
</dbReference>
<protein>
    <submittedName>
        <fullName evidence="2">Uncharacterized protein</fullName>
    </submittedName>
</protein>
<dbReference type="AlphaFoldDB" id="A0A371CL51"/>
<name>A0A371CL51_9APHY</name>
<proteinExistence type="predicted"/>
<keyword evidence="3" id="KW-1185">Reference proteome</keyword>
<feature type="region of interest" description="Disordered" evidence="1">
    <location>
        <begin position="263"/>
        <end position="294"/>
    </location>
</feature>
<dbReference type="EMBL" id="KZ857527">
    <property type="protein sequence ID" value="RDX41005.1"/>
    <property type="molecule type" value="Genomic_DNA"/>
</dbReference>
<feature type="compositionally biased region" description="Acidic residues" evidence="1">
    <location>
        <begin position="278"/>
        <end position="294"/>
    </location>
</feature>
<dbReference type="OrthoDB" id="2760495at2759"/>
<accession>A0A371CL51</accession>
<gene>
    <name evidence="2" type="ORF">OH76DRAFT_1489810</name>
</gene>
<evidence type="ECO:0000313" key="3">
    <source>
        <dbReference type="Proteomes" id="UP000256964"/>
    </source>
</evidence>
<evidence type="ECO:0000256" key="1">
    <source>
        <dbReference type="SAM" id="MobiDB-lite"/>
    </source>
</evidence>
<evidence type="ECO:0000313" key="2">
    <source>
        <dbReference type="EMBL" id="RDX41005.1"/>
    </source>
</evidence>